<dbReference type="NCBIfam" id="TIGR03025">
    <property type="entry name" value="EPS_sugtrans"/>
    <property type="match status" value="1"/>
</dbReference>
<dbReference type="STRING" id="440514.SAMN04488010_0793"/>
<reference evidence="10" key="1">
    <citation type="submission" date="2016-10" db="EMBL/GenBank/DDBJ databases">
        <authorList>
            <person name="Varghese N."/>
            <person name="Submissions S."/>
        </authorList>
    </citation>
    <scope>NUCLEOTIDE SEQUENCE [LARGE SCALE GENOMIC DNA]</scope>
    <source>
        <strain evidence="10">DSM 19891</strain>
    </source>
</reference>
<dbReference type="InterPro" id="IPR003362">
    <property type="entry name" value="Bact_transf"/>
</dbReference>
<accession>A0A1I6HUM8</accession>
<evidence type="ECO:0000256" key="4">
    <source>
        <dbReference type="ARBA" id="ARBA00022692"/>
    </source>
</evidence>
<evidence type="ECO:0000313" key="9">
    <source>
        <dbReference type="EMBL" id="SFR58143.1"/>
    </source>
</evidence>
<evidence type="ECO:0000256" key="3">
    <source>
        <dbReference type="ARBA" id="ARBA00022679"/>
    </source>
</evidence>
<dbReference type="GO" id="GO:0016780">
    <property type="term" value="F:phosphotransferase activity, for other substituted phosphate groups"/>
    <property type="evidence" value="ECO:0007669"/>
    <property type="project" value="TreeGrafter"/>
</dbReference>
<feature type="domain" description="Bacterial sugar transferase" evidence="8">
    <location>
        <begin position="244"/>
        <end position="428"/>
    </location>
</feature>
<feature type="transmembrane region" description="Helical" evidence="7">
    <location>
        <begin position="249"/>
        <end position="271"/>
    </location>
</feature>
<keyword evidence="10" id="KW-1185">Reference proteome</keyword>
<proteinExistence type="inferred from homology"/>
<dbReference type="GO" id="GO:0016020">
    <property type="term" value="C:membrane"/>
    <property type="evidence" value="ECO:0007669"/>
    <property type="project" value="UniProtKB-SubCell"/>
</dbReference>
<evidence type="ECO:0000259" key="8">
    <source>
        <dbReference type="Pfam" id="PF02397"/>
    </source>
</evidence>
<keyword evidence="5 7" id="KW-1133">Transmembrane helix</keyword>
<dbReference type="Proteomes" id="UP000199462">
    <property type="component" value="Unassembled WGS sequence"/>
</dbReference>
<sequence length="435" mass="50803">MSLVDLTILVFGVFLFEIKLVNYYVFIGYVIIAWIIISLKNEFYNVERQARVIQLFSLLIRQILLFIIVLYAYMGFFKQPEVGRLALASYVVYVTVVVFLFKYLAFFLLKKFRVLLKGNGRSVIVIGDNAKTRQLIKIFQTKLDYGLNFKAKFSVRDKDFSLMKCLEYVVENNIDEIYFSVAELSNDQITNLVNFAENNLRTLKFIPDNKDIFARNLKYEYYDYIPILSLRKIALHDPINAFIKRFFDIIFSSLVILLVLSWLTPLMAILIKLESKGPTLFLQKRHGLDNREFYCFKYRSMAVNRGNDALHVTKNDMRVTKIGKFIRKTSLDEMPQFYNVFFGQMSVVGPRPHMVSLSEVYMKKANRYMLRHSVKPGITGLAQVSGFRGEIEADTDIINRVKYDIFYLENWSLLLDLGIIIQTVTNLFKGEEKAY</sequence>
<feature type="transmembrane region" description="Helical" evidence="7">
    <location>
        <begin position="85"/>
        <end position="109"/>
    </location>
</feature>
<dbReference type="Pfam" id="PF02397">
    <property type="entry name" value="Bac_transf"/>
    <property type="match status" value="1"/>
</dbReference>
<keyword evidence="3 9" id="KW-0808">Transferase</keyword>
<feature type="transmembrane region" description="Helical" evidence="7">
    <location>
        <begin position="20"/>
        <end position="40"/>
    </location>
</feature>
<dbReference type="PANTHER" id="PTHR30576">
    <property type="entry name" value="COLANIC BIOSYNTHESIS UDP-GLUCOSE LIPID CARRIER TRANSFERASE"/>
    <property type="match status" value="1"/>
</dbReference>
<protein>
    <submittedName>
        <fullName evidence="9">Putative colanic acid biosysnthesis UDP-glucose lipid carrier transferase</fullName>
    </submittedName>
</protein>
<organism evidence="9 10">
    <name type="scientific">Maribacter stanieri</name>
    <dbReference type="NCBI Taxonomy" id="440514"/>
    <lineage>
        <taxon>Bacteria</taxon>
        <taxon>Pseudomonadati</taxon>
        <taxon>Bacteroidota</taxon>
        <taxon>Flavobacteriia</taxon>
        <taxon>Flavobacteriales</taxon>
        <taxon>Flavobacteriaceae</taxon>
        <taxon>Maribacter</taxon>
    </lineage>
</organism>
<feature type="transmembrane region" description="Helical" evidence="7">
    <location>
        <begin position="52"/>
        <end position="73"/>
    </location>
</feature>
<evidence type="ECO:0000256" key="7">
    <source>
        <dbReference type="SAM" id="Phobius"/>
    </source>
</evidence>
<gene>
    <name evidence="9" type="ORF">SAMN04488010_0793</name>
</gene>
<keyword evidence="4 7" id="KW-0812">Transmembrane</keyword>
<evidence type="ECO:0000256" key="1">
    <source>
        <dbReference type="ARBA" id="ARBA00004141"/>
    </source>
</evidence>
<keyword evidence="6 7" id="KW-0472">Membrane</keyword>
<dbReference type="AlphaFoldDB" id="A0A1I6HUM8"/>
<evidence type="ECO:0000313" key="10">
    <source>
        <dbReference type="Proteomes" id="UP000199462"/>
    </source>
</evidence>
<comment type="subcellular location">
    <subcellularLocation>
        <location evidence="1">Membrane</location>
        <topology evidence="1">Multi-pass membrane protein</topology>
    </subcellularLocation>
</comment>
<comment type="similarity">
    <text evidence="2">Belongs to the bacterial sugar transferase family.</text>
</comment>
<name>A0A1I6HUM8_9FLAO</name>
<dbReference type="InterPro" id="IPR017475">
    <property type="entry name" value="EPS_sugar_tfrase"/>
</dbReference>
<evidence type="ECO:0000256" key="2">
    <source>
        <dbReference type="ARBA" id="ARBA00006464"/>
    </source>
</evidence>
<dbReference type="PANTHER" id="PTHR30576:SF0">
    <property type="entry name" value="UNDECAPRENYL-PHOSPHATE N-ACETYLGALACTOSAMINYL 1-PHOSPHATE TRANSFERASE-RELATED"/>
    <property type="match status" value="1"/>
</dbReference>
<evidence type="ECO:0000256" key="6">
    <source>
        <dbReference type="ARBA" id="ARBA00023136"/>
    </source>
</evidence>
<dbReference type="EMBL" id="FOYX01000001">
    <property type="protein sequence ID" value="SFR58143.1"/>
    <property type="molecule type" value="Genomic_DNA"/>
</dbReference>
<evidence type="ECO:0000256" key="5">
    <source>
        <dbReference type="ARBA" id="ARBA00022989"/>
    </source>
</evidence>